<dbReference type="EMBL" id="QTSX02000756">
    <property type="protein sequence ID" value="KAJ9085559.1"/>
    <property type="molecule type" value="Genomic_DNA"/>
</dbReference>
<reference evidence="1" key="1">
    <citation type="submission" date="2022-04" db="EMBL/GenBank/DDBJ databases">
        <title>Genome of the entomopathogenic fungus Entomophthora muscae.</title>
        <authorList>
            <person name="Elya C."/>
            <person name="Lovett B.R."/>
            <person name="Lee E."/>
            <person name="Macias A.M."/>
            <person name="Hajek A.E."/>
            <person name="De Bivort B.L."/>
            <person name="Kasson M.T."/>
            <person name="De Fine Licht H.H."/>
            <person name="Stajich J.E."/>
        </authorList>
    </citation>
    <scope>NUCLEOTIDE SEQUENCE</scope>
    <source>
        <strain evidence="1">Berkeley</strain>
    </source>
</reference>
<sequence>MPRPSSRRTISTTCPRVATPPTGSTRARTPLSARQHAPLSAASATSSLRLTSRAASPSSRPTRAR</sequence>
<accession>A0ACC2UFI1</accession>
<evidence type="ECO:0000313" key="2">
    <source>
        <dbReference type="Proteomes" id="UP001165960"/>
    </source>
</evidence>
<evidence type="ECO:0000313" key="1">
    <source>
        <dbReference type="EMBL" id="KAJ9085559.1"/>
    </source>
</evidence>
<name>A0ACC2UFI1_9FUNG</name>
<proteinExistence type="predicted"/>
<gene>
    <name evidence="1" type="ORF">DSO57_1012797</name>
</gene>
<organism evidence="1 2">
    <name type="scientific">Entomophthora muscae</name>
    <dbReference type="NCBI Taxonomy" id="34485"/>
    <lineage>
        <taxon>Eukaryota</taxon>
        <taxon>Fungi</taxon>
        <taxon>Fungi incertae sedis</taxon>
        <taxon>Zoopagomycota</taxon>
        <taxon>Entomophthoromycotina</taxon>
        <taxon>Entomophthoromycetes</taxon>
        <taxon>Entomophthorales</taxon>
        <taxon>Entomophthoraceae</taxon>
        <taxon>Entomophthora</taxon>
    </lineage>
</organism>
<keyword evidence="2" id="KW-1185">Reference proteome</keyword>
<dbReference type="Proteomes" id="UP001165960">
    <property type="component" value="Unassembled WGS sequence"/>
</dbReference>
<protein>
    <submittedName>
        <fullName evidence="1">Uncharacterized protein</fullName>
    </submittedName>
</protein>
<comment type="caution">
    <text evidence="1">The sequence shown here is derived from an EMBL/GenBank/DDBJ whole genome shotgun (WGS) entry which is preliminary data.</text>
</comment>